<proteinExistence type="predicted"/>
<reference evidence="1" key="2">
    <citation type="submission" date="2018-07" db="EMBL/GenBank/DDBJ databases">
        <authorList>
            <consortium name="NCBI Pathogen Detection Project"/>
        </authorList>
    </citation>
    <scope>NUCLEOTIDE SEQUENCE</scope>
    <source>
        <strain evidence="1">M138</strain>
    </source>
</reference>
<comment type="caution">
    <text evidence="1">The sequence shown here is derived from an EMBL/GenBank/DDBJ whole genome shotgun (WGS) entry which is preliminary data.</text>
</comment>
<accession>A0A702BAL8</accession>
<dbReference type="AlphaFoldDB" id="A0A702BAL8"/>
<sequence length="107" mass="12259">MKKCKYRSEQERYYARKNREMDFFQANNRSFDYADKTAYALTEKAGATLGADPAEGILDGVTEGVSWAHWSLQANTGRRFGTSWGRYERRGIYQAAHYNRAGGGRVF</sequence>
<dbReference type="EMBL" id="DAAMHJ010000022">
    <property type="protein sequence ID" value="HAC6678310.1"/>
    <property type="molecule type" value="Genomic_DNA"/>
</dbReference>
<evidence type="ECO:0000313" key="1">
    <source>
        <dbReference type="EMBL" id="HAC6678310.1"/>
    </source>
</evidence>
<reference evidence="1" key="1">
    <citation type="journal article" date="2018" name="Genome Biol.">
        <title>SKESA: strategic k-mer extension for scrupulous assemblies.</title>
        <authorList>
            <person name="Souvorov A."/>
            <person name="Agarwala R."/>
            <person name="Lipman D.J."/>
        </authorList>
    </citation>
    <scope>NUCLEOTIDE SEQUENCE</scope>
    <source>
        <strain evidence="1">M138</strain>
    </source>
</reference>
<protein>
    <submittedName>
        <fullName evidence="1">Uncharacterized protein</fullName>
    </submittedName>
</protein>
<name>A0A702BAL8_SALET</name>
<organism evidence="1">
    <name type="scientific">Salmonella enterica subsp. enterica serovar Eastbourne</name>
    <dbReference type="NCBI Taxonomy" id="486993"/>
    <lineage>
        <taxon>Bacteria</taxon>
        <taxon>Pseudomonadati</taxon>
        <taxon>Pseudomonadota</taxon>
        <taxon>Gammaproteobacteria</taxon>
        <taxon>Enterobacterales</taxon>
        <taxon>Enterobacteriaceae</taxon>
        <taxon>Salmonella</taxon>
    </lineage>
</organism>
<gene>
    <name evidence="1" type="ORF">G0D12_21800</name>
</gene>